<sequence length="77" mass="9072">MSANFSILKECICYITVSSKLYRSMDHKLMRVLQLVGRQLILSEVHNSFGHFGVIATAERLQEKYWWPKYFEGVKNM</sequence>
<evidence type="ECO:0000313" key="1">
    <source>
        <dbReference type="EMBL" id="KAJ9064890.1"/>
    </source>
</evidence>
<protein>
    <submittedName>
        <fullName evidence="1">Uncharacterized protein</fullName>
    </submittedName>
</protein>
<gene>
    <name evidence="1" type="ORF">DSO57_1025613</name>
</gene>
<comment type="caution">
    <text evidence="1">The sequence shown here is derived from an EMBL/GenBank/DDBJ whole genome shotgun (WGS) entry which is preliminary data.</text>
</comment>
<dbReference type="Proteomes" id="UP001165960">
    <property type="component" value="Unassembled WGS sequence"/>
</dbReference>
<dbReference type="EMBL" id="QTSX02004405">
    <property type="protein sequence ID" value="KAJ9064890.1"/>
    <property type="molecule type" value="Genomic_DNA"/>
</dbReference>
<reference evidence="1" key="1">
    <citation type="submission" date="2022-04" db="EMBL/GenBank/DDBJ databases">
        <title>Genome of the entomopathogenic fungus Entomophthora muscae.</title>
        <authorList>
            <person name="Elya C."/>
            <person name="Lovett B.R."/>
            <person name="Lee E."/>
            <person name="Macias A.M."/>
            <person name="Hajek A.E."/>
            <person name="De Bivort B.L."/>
            <person name="Kasson M.T."/>
            <person name="De Fine Licht H.H."/>
            <person name="Stajich J.E."/>
        </authorList>
    </citation>
    <scope>NUCLEOTIDE SEQUENCE</scope>
    <source>
        <strain evidence="1">Berkeley</strain>
    </source>
</reference>
<organism evidence="1 2">
    <name type="scientific">Entomophthora muscae</name>
    <dbReference type="NCBI Taxonomy" id="34485"/>
    <lineage>
        <taxon>Eukaryota</taxon>
        <taxon>Fungi</taxon>
        <taxon>Fungi incertae sedis</taxon>
        <taxon>Zoopagomycota</taxon>
        <taxon>Entomophthoromycotina</taxon>
        <taxon>Entomophthoromycetes</taxon>
        <taxon>Entomophthorales</taxon>
        <taxon>Entomophthoraceae</taxon>
        <taxon>Entomophthora</taxon>
    </lineage>
</organism>
<proteinExistence type="predicted"/>
<accession>A0ACC2SRC9</accession>
<keyword evidence="2" id="KW-1185">Reference proteome</keyword>
<name>A0ACC2SRC9_9FUNG</name>
<evidence type="ECO:0000313" key="2">
    <source>
        <dbReference type="Proteomes" id="UP001165960"/>
    </source>
</evidence>